<organism evidence="1 2">
    <name type="scientific">Buddleja alternifolia</name>
    <dbReference type="NCBI Taxonomy" id="168488"/>
    <lineage>
        <taxon>Eukaryota</taxon>
        <taxon>Viridiplantae</taxon>
        <taxon>Streptophyta</taxon>
        <taxon>Embryophyta</taxon>
        <taxon>Tracheophyta</taxon>
        <taxon>Spermatophyta</taxon>
        <taxon>Magnoliopsida</taxon>
        <taxon>eudicotyledons</taxon>
        <taxon>Gunneridae</taxon>
        <taxon>Pentapetalae</taxon>
        <taxon>asterids</taxon>
        <taxon>lamiids</taxon>
        <taxon>Lamiales</taxon>
        <taxon>Scrophulariaceae</taxon>
        <taxon>Buddlejeae</taxon>
        <taxon>Buddleja</taxon>
    </lineage>
</organism>
<evidence type="ECO:0000313" key="1">
    <source>
        <dbReference type="EMBL" id="KAG8391912.1"/>
    </source>
</evidence>
<proteinExistence type="predicted"/>
<dbReference type="GO" id="GO:0010020">
    <property type="term" value="P:chloroplast fission"/>
    <property type="evidence" value="ECO:0007669"/>
    <property type="project" value="InterPro"/>
</dbReference>
<comment type="caution">
    <text evidence="1">The sequence shown here is derived from an EMBL/GenBank/DDBJ whole genome shotgun (WGS) entry which is preliminary data.</text>
</comment>
<gene>
    <name evidence="1" type="ORF">BUALT_Bualt01G0236300</name>
</gene>
<dbReference type="AlphaFoldDB" id="A0AAV6YH98"/>
<keyword evidence="2" id="KW-1185">Reference proteome</keyword>
<dbReference type="EMBL" id="WHWC01000001">
    <property type="protein sequence ID" value="KAG8391912.1"/>
    <property type="molecule type" value="Genomic_DNA"/>
</dbReference>
<dbReference type="PANTHER" id="PTHR33600">
    <property type="entry name" value="PLASTID DIVISION PROTEIN PDV2"/>
    <property type="match status" value="1"/>
</dbReference>
<protein>
    <submittedName>
        <fullName evidence="1">Uncharacterized protein</fullName>
    </submittedName>
</protein>
<dbReference type="InterPro" id="IPR038939">
    <property type="entry name" value="PDV1/PDV2"/>
</dbReference>
<sequence>MELMKKDNLKIQAWKTWDLHGRINEKINENGFNFCRHCSNHGRYCVISESSMEEKEKMVAIRDSLKDVHNILIYLQSVKSSHKRETDEALSRLEKSRNLLIEMINKCSEKERKIDVIEELMKFLGDGKNEFPWNLKVKFCKSRQQREDVASDDSRMAGKFEFLLNDSNNIHLDVLCGRG</sequence>
<evidence type="ECO:0000313" key="2">
    <source>
        <dbReference type="Proteomes" id="UP000826271"/>
    </source>
</evidence>
<accession>A0AAV6YH98</accession>
<name>A0AAV6YH98_9LAMI</name>
<reference evidence="1" key="1">
    <citation type="submission" date="2019-10" db="EMBL/GenBank/DDBJ databases">
        <authorList>
            <person name="Zhang R."/>
            <person name="Pan Y."/>
            <person name="Wang J."/>
            <person name="Ma R."/>
            <person name="Yu S."/>
        </authorList>
    </citation>
    <scope>NUCLEOTIDE SEQUENCE</scope>
    <source>
        <strain evidence="1">LA-IB0</strain>
        <tissue evidence="1">Leaf</tissue>
    </source>
</reference>
<dbReference type="PANTHER" id="PTHR33600:SF5">
    <property type="entry name" value="PLASTID DIVISION PROTEIN PDV1"/>
    <property type="match status" value="1"/>
</dbReference>
<dbReference type="Proteomes" id="UP000826271">
    <property type="component" value="Unassembled WGS sequence"/>
</dbReference>